<dbReference type="PANTHER" id="PTHR43279">
    <property type="entry name" value="CATECHOL-2,3-DIOXYGENASE"/>
    <property type="match status" value="1"/>
</dbReference>
<dbReference type="SUPFAM" id="SSF54593">
    <property type="entry name" value="Glyoxalase/Bleomycin resistance protein/Dihydroxybiphenyl dioxygenase"/>
    <property type="match status" value="2"/>
</dbReference>
<dbReference type="AlphaFoldDB" id="A0AAU7UCG1"/>
<dbReference type="PROSITE" id="PS51819">
    <property type="entry name" value="VOC"/>
    <property type="match status" value="2"/>
</dbReference>
<proteinExistence type="predicted"/>
<evidence type="ECO:0000259" key="1">
    <source>
        <dbReference type="PROSITE" id="PS51819"/>
    </source>
</evidence>
<name>A0AAU7UCG1_9DEIO</name>
<gene>
    <name evidence="2" type="ORF">ABOD76_07985</name>
</gene>
<feature type="domain" description="VOC" evidence="1">
    <location>
        <begin position="31"/>
        <end position="151"/>
    </location>
</feature>
<accession>A0AAU7UCG1</accession>
<dbReference type="InterPro" id="IPR004360">
    <property type="entry name" value="Glyas_Fos-R_dOase_dom"/>
</dbReference>
<dbReference type="InterPro" id="IPR029068">
    <property type="entry name" value="Glyas_Bleomycin-R_OHBP_Dase"/>
</dbReference>
<organism evidence="2">
    <name type="scientific">Deinococcus sonorensis KR-87</name>
    <dbReference type="NCBI Taxonomy" id="694439"/>
    <lineage>
        <taxon>Bacteria</taxon>
        <taxon>Thermotogati</taxon>
        <taxon>Deinococcota</taxon>
        <taxon>Deinococci</taxon>
        <taxon>Deinococcales</taxon>
        <taxon>Deinococcaceae</taxon>
        <taxon>Deinococcus</taxon>
    </lineage>
</organism>
<dbReference type="InterPro" id="IPR037523">
    <property type="entry name" value="VOC_core"/>
</dbReference>
<protein>
    <submittedName>
        <fullName evidence="2">VOC family protein</fullName>
    </submittedName>
</protein>
<dbReference type="Gene3D" id="3.10.180.10">
    <property type="entry name" value="2,3-Dihydroxybiphenyl 1,2-Dioxygenase, domain 1"/>
    <property type="match status" value="2"/>
</dbReference>
<dbReference type="EMBL" id="CP158299">
    <property type="protein sequence ID" value="XBV86235.1"/>
    <property type="molecule type" value="Genomic_DNA"/>
</dbReference>
<evidence type="ECO:0000313" key="2">
    <source>
        <dbReference type="EMBL" id="XBV86235.1"/>
    </source>
</evidence>
<dbReference type="KEGG" id="dsc:ABOD76_07985"/>
<feature type="domain" description="VOC" evidence="1">
    <location>
        <begin position="194"/>
        <end position="308"/>
    </location>
</feature>
<dbReference type="PANTHER" id="PTHR43279:SF1">
    <property type="entry name" value="CATECHOL-2,3-DIOXYGENASE"/>
    <property type="match status" value="1"/>
</dbReference>
<dbReference type="RefSeq" id="WP_350244292.1">
    <property type="nucleotide sequence ID" value="NZ_CP158299.1"/>
</dbReference>
<sequence length="308" mass="33423">MNLPPTLPYRTLPQDRIGLNPERPPLSGDVQLGPVVLQISDLDASLRFYTQVIGLQVHDTDLAGHQIARLGTPDGQVLLELREKRGVHAAPHRGRLGLYHIAVLLPTRADLGRFIQNALSLGVHVGQSDHHFSEATYLKDPDGLSVEVYRDRPRDEWRVTEAGEIIGGGDPLDLTALKEAAGDAPWTGVPTGTTLGHLHLYVGDLDEAARFYHRGLGFPKTTWSLPTALFLGAGGYHHHLGLNTWAAGSPPSGDDDARLLTWDLVLPDQATVDRTAASLQAEGFEVTVTPQGILSTDPWGITVRLRTA</sequence>
<dbReference type="Pfam" id="PF00903">
    <property type="entry name" value="Glyoxalase"/>
    <property type="match status" value="2"/>
</dbReference>
<reference evidence="2" key="1">
    <citation type="submission" date="2024-06" db="EMBL/GenBank/DDBJ databases">
        <title>Draft Genome Sequence of Deinococcus sonorensis Type Strain KR-87, a Biofilm Producing Representative of the Genus Deinococcus.</title>
        <authorList>
            <person name="Boren L.S."/>
            <person name="Grosso R.A."/>
            <person name="Hugenberg-Cox A.N."/>
            <person name="Hill J.T.E."/>
            <person name="Albert C.M."/>
            <person name="Tuohy J.M."/>
        </authorList>
    </citation>
    <scope>NUCLEOTIDE SEQUENCE</scope>
    <source>
        <strain evidence="2">KR-87</strain>
    </source>
</reference>